<proteinExistence type="predicted"/>
<feature type="signal peptide" evidence="1">
    <location>
        <begin position="1"/>
        <end position="20"/>
    </location>
</feature>
<dbReference type="AlphaFoldDB" id="A0A199U9U9"/>
<evidence type="ECO:0000313" key="2">
    <source>
        <dbReference type="EMBL" id="OAY21427.1"/>
    </source>
</evidence>
<gene>
    <name evidence="2" type="ORF">MANES_S087800</name>
</gene>
<sequence>MVYSKSELVLLFLTIQPAQNQVSHSCLKKVVLSVIVTRESTLVSIHAVVMGVYKCALCRRHTICSKKVYLYWHMAEQVILTDVLL</sequence>
<reference evidence="2" key="1">
    <citation type="submission" date="2016-02" db="EMBL/GenBank/DDBJ databases">
        <title>WGS assembly of Manihot esculenta.</title>
        <authorList>
            <person name="Bredeson J.V."/>
            <person name="Prochnik S.E."/>
            <person name="Lyons J.B."/>
            <person name="Schmutz J."/>
            <person name="Grimwood J."/>
            <person name="Vrebalov J."/>
            <person name="Bart R.S."/>
            <person name="Amuge T."/>
            <person name="Ferguson M.E."/>
            <person name="Green R."/>
            <person name="Putnam N."/>
            <person name="Stites J."/>
            <person name="Rounsley S."/>
            <person name="Rokhsar D.S."/>
        </authorList>
    </citation>
    <scope>NUCLEOTIDE SEQUENCE [LARGE SCALE GENOMIC DNA]</scope>
    <source>
        <tissue evidence="2">Leaf</tissue>
    </source>
</reference>
<name>A0A199U9U9_MANES</name>
<feature type="chain" id="PRO_5008285033" description="Secreted protein" evidence="1">
    <location>
        <begin position="21"/>
        <end position="85"/>
    </location>
</feature>
<protein>
    <recommendedName>
        <fullName evidence="3">Secreted protein</fullName>
    </recommendedName>
</protein>
<organism evidence="2">
    <name type="scientific">Manihot esculenta</name>
    <name type="common">Cassava</name>
    <name type="synonym">Jatropha manihot</name>
    <dbReference type="NCBI Taxonomy" id="3983"/>
    <lineage>
        <taxon>Eukaryota</taxon>
        <taxon>Viridiplantae</taxon>
        <taxon>Streptophyta</taxon>
        <taxon>Embryophyta</taxon>
        <taxon>Tracheophyta</taxon>
        <taxon>Spermatophyta</taxon>
        <taxon>Magnoliopsida</taxon>
        <taxon>eudicotyledons</taxon>
        <taxon>Gunneridae</taxon>
        <taxon>Pentapetalae</taxon>
        <taxon>rosids</taxon>
        <taxon>fabids</taxon>
        <taxon>Malpighiales</taxon>
        <taxon>Euphorbiaceae</taxon>
        <taxon>Crotonoideae</taxon>
        <taxon>Manihoteae</taxon>
        <taxon>Manihot</taxon>
    </lineage>
</organism>
<dbReference type="EMBL" id="KV450899">
    <property type="protein sequence ID" value="OAY21427.1"/>
    <property type="molecule type" value="Genomic_DNA"/>
</dbReference>
<evidence type="ECO:0000256" key="1">
    <source>
        <dbReference type="SAM" id="SignalP"/>
    </source>
</evidence>
<keyword evidence="1" id="KW-0732">Signal</keyword>
<accession>A0A199U9U9</accession>
<evidence type="ECO:0008006" key="3">
    <source>
        <dbReference type="Google" id="ProtNLM"/>
    </source>
</evidence>